<reference evidence="2" key="1">
    <citation type="submission" date="2022-11" db="UniProtKB">
        <authorList>
            <consortium name="WormBaseParasite"/>
        </authorList>
    </citation>
    <scope>IDENTIFICATION</scope>
</reference>
<evidence type="ECO:0000313" key="1">
    <source>
        <dbReference type="Proteomes" id="UP000887565"/>
    </source>
</evidence>
<dbReference type="WBParaSite" id="nRc.2.0.1.t09565-RA">
    <property type="protein sequence ID" value="nRc.2.0.1.t09565-RA"/>
    <property type="gene ID" value="nRc.2.0.1.g09565"/>
</dbReference>
<sequence length="59" mass="6817">MVAVMKLCISPAVDILALYLISERRHAIYFAIEYSSHQKYGGRYDYHRASQLHCPTLES</sequence>
<organism evidence="1 2">
    <name type="scientific">Romanomermis culicivorax</name>
    <name type="common">Nematode worm</name>
    <dbReference type="NCBI Taxonomy" id="13658"/>
    <lineage>
        <taxon>Eukaryota</taxon>
        <taxon>Metazoa</taxon>
        <taxon>Ecdysozoa</taxon>
        <taxon>Nematoda</taxon>
        <taxon>Enoplea</taxon>
        <taxon>Dorylaimia</taxon>
        <taxon>Mermithida</taxon>
        <taxon>Mermithoidea</taxon>
        <taxon>Mermithidae</taxon>
        <taxon>Romanomermis</taxon>
    </lineage>
</organism>
<keyword evidence="1" id="KW-1185">Reference proteome</keyword>
<evidence type="ECO:0000313" key="2">
    <source>
        <dbReference type="WBParaSite" id="nRc.2.0.1.t09565-RA"/>
    </source>
</evidence>
<accession>A0A915I8A5</accession>
<protein>
    <submittedName>
        <fullName evidence="2">Uncharacterized protein</fullName>
    </submittedName>
</protein>
<dbReference type="Proteomes" id="UP000887565">
    <property type="component" value="Unplaced"/>
</dbReference>
<dbReference type="AlphaFoldDB" id="A0A915I8A5"/>
<name>A0A915I8A5_ROMCU</name>
<proteinExistence type="predicted"/>